<dbReference type="InterPro" id="IPR023144">
    <property type="entry name" value="Phe_NH3-lyase_shielding_dom_sf"/>
</dbReference>
<dbReference type="GO" id="GO:0016841">
    <property type="term" value="F:ammonia-lyase activity"/>
    <property type="evidence" value="ECO:0007669"/>
    <property type="project" value="InterPro"/>
</dbReference>
<dbReference type="SUPFAM" id="SSF48557">
    <property type="entry name" value="L-aspartase-like"/>
    <property type="match status" value="1"/>
</dbReference>
<dbReference type="PANTHER" id="PTHR10362">
    <property type="entry name" value="HISTIDINE AMMONIA-LYASE"/>
    <property type="match status" value="1"/>
</dbReference>
<dbReference type="GO" id="GO:0005737">
    <property type="term" value="C:cytoplasm"/>
    <property type="evidence" value="ECO:0007669"/>
    <property type="project" value="InterPro"/>
</dbReference>
<dbReference type="InterPro" id="IPR022313">
    <property type="entry name" value="Phe/His_NH3-lyase_AS"/>
</dbReference>
<evidence type="ECO:0008006" key="6">
    <source>
        <dbReference type="Google" id="ProtNLM"/>
    </source>
</evidence>
<evidence type="ECO:0000256" key="2">
    <source>
        <dbReference type="RuleBase" id="RU003954"/>
    </source>
</evidence>
<reference evidence="4 5" key="1">
    <citation type="journal article" date="2020" name="ISME J.">
        <title>Uncovering the hidden diversity of litter-decomposition mechanisms in mushroom-forming fungi.</title>
        <authorList>
            <person name="Floudas D."/>
            <person name="Bentzer J."/>
            <person name="Ahren D."/>
            <person name="Johansson T."/>
            <person name="Persson P."/>
            <person name="Tunlid A."/>
        </authorList>
    </citation>
    <scope>NUCLEOTIDE SEQUENCE [LARGE SCALE GENOMIC DNA]</scope>
    <source>
        <strain evidence="4 5">CBS 175.51</strain>
    </source>
</reference>
<dbReference type="InterPro" id="IPR001106">
    <property type="entry name" value="Aromatic_Lyase"/>
</dbReference>
<dbReference type="Gene3D" id="1.10.274.20">
    <property type="entry name" value="Phenylalanine ammonia-lyase 1, domain 3"/>
    <property type="match status" value="1"/>
</dbReference>
<dbReference type="NCBIfam" id="TIGR01226">
    <property type="entry name" value="phe_am_lyase"/>
    <property type="match status" value="1"/>
</dbReference>
<accession>A0A8H5B771</accession>
<keyword evidence="5" id="KW-1185">Reference proteome</keyword>
<organism evidence="4 5">
    <name type="scientific">Ephemerocybe angulata</name>
    <dbReference type="NCBI Taxonomy" id="980116"/>
    <lineage>
        <taxon>Eukaryota</taxon>
        <taxon>Fungi</taxon>
        <taxon>Dikarya</taxon>
        <taxon>Basidiomycota</taxon>
        <taxon>Agaricomycotina</taxon>
        <taxon>Agaricomycetes</taxon>
        <taxon>Agaricomycetidae</taxon>
        <taxon>Agaricales</taxon>
        <taxon>Agaricineae</taxon>
        <taxon>Psathyrellaceae</taxon>
        <taxon>Ephemerocybe</taxon>
    </lineage>
</organism>
<evidence type="ECO:0000313" key="4">
    <source>
        <dbReference type="EMBL" id="KAF5316942.1"/>
    </source>
</evidence>
<dbReference type="CDD" id="cd00332">
    <property type="entry name" value="PAL-HAL"/>
    <property type="match status" value="1"/>
</dbReference>
<dbReference type="OrthoDB" id="10051290at2759"/>
<name>A0A8H5B771_9AGAR</name>
<gene>
    <name evidence="4" type="ORF">D9611_003991</name>
</gene>
<protein>
    <recommendedName>
        <fullName evidence="6">Phenylalanine ammonia-lyase</fullName>
    </recommendedName>
</protein>
<evidence type="ECO:0000256" key="3">
    <source>
        <dbReference type="SAM" id="MobiDB-lite"/>
    </source>
</evidence>
<dbReference type="Pfam" id="PF00221">
    <property type="entry name" value="Lyase_aromatic"/>
    <property type="match status" value="1"/>
</dbReference>
<evidence type="ECO:0000313" key="5">
    <source>
        <dbReference type="Proteomes" id="UP000541558"/>
    </source>
</evidence>
<dbReference type="AlphaFoldDB" id="A0A8H5B771"/>
<dbReference type="InterPro" id="IPR005922">
    <property type="entry name" value="Phe_NH3-lyase"/>
</dbReference>
<dbReference type="EMBL" id="JAACJK010000219">
    <property type="protein sequence ID" value="KAF5316942.1"/>
    <property type="molecule type" value="Genomic_DNA"/>
</dbReference>
<keyword evidence="2" id="KW-0456">Lyase</keyword>
<comment type="similarity">
    <text evidence="1 2">Belongs to the PAL/histidase family.</text>
</comment>
<dbReference type="Proteomes" id="UP000541558">
    <property type="component" value="Unassembled WGS sequence"/>
</dbReference>
<dbReference type="Gene3D" id="1.20.200.10">
    <property type="entry name" value="Fumarase/aspartase (Central domain)"/>
    <property type="match status" value="1"/>
</dbReference>
<evidence type="ECO:0000256" key="1">
    <source>
        <dbReference type="ARBA" id="ARBA00007238"/>
    </source>
</evidence>
<dbReference type="PROSITE" id="PS00488">
    <property type="entry name" value="PAL_HISTIDASE"/>
    <property type="match status" value="1"/>
</dbReference>
<proteinExistence type="inferred from homology"/>
<dbReference type="Gene3D" id="1.10.275.10">
    <property type="entry name" value="Fumarase/aspartase (N-terminal domain)"/>
    <property type="match status" value="1"/>
</dbReference>
<dbReference type="InterPro" id="IPR024083">
    <property type="entry name" value="Fumarase/histidase_N"/>
</dbReference>
<comment type="caution">
    <text evidence="4">The sequence shown here is derived from an EMBL/GenBank/DDBJ whole genome shotgun (WGS) entry which is preliminary data.</text>
</comment>
<feature type="region of interest" description="Disordered" evidence="3">
    <location>
        <begin position="1"/>
        <end position="20"/>
    </location>
</feature>
<dbReference type="GO" id="GO:0006559">
    <property type="term" value="P:L-phenylalanine catabolic process"/>
    <property type="evidence" value="ECO:0007669"/>
    <property type="project" value="InterPro"/>
</dbReference>
<sequence>MPTISTEGRAMPRRSSSAASIAFMTREDKSETYGSRPTLQIPVRRMSKSTILSPTVAVLPSSPTVAKAKHSATIPTSGKSTAMVEKFIKAFKELESYKNGKAVVIDGHNLSIAAVTAAARYQAPVVLDDSPSTHIKLAKSRKVITDAVANGTSVYGVSTGFGGSADTRTDQPLLLGNALLQLLHAGVLPSSTKKLDALPLLDPMASSSMPESWVRGAILIRMNSLIRGHSGVRWELIEKMNDLLRENITPVVPLRGSISASGDLSPLSYIAGTLIGNPTIRVFDGPTAFGARQIVSSRKALEAHDIAPLPLASKEHLGILNGTAFSASVASLALNDAVHMALLAQICTAMGTEALGGTRLSFDSFINCTARPHPGQIETAKNLWNLLEGSRFAVTEEEDLHIKEDAGKLRQDRYPLRTAPQFIGPQIEDLLHAVETITIECNSTTDNPLTDGETGKVHNGGNFQAMAVTNAMESTRLSLHHLGKILFAQCAELMNPATNRGLPPSLAATDPSLNYHCKGLDIGTAAYVAELGYLASPVSTHIQSAEMHNQAINSMALVSGRATINSLDVLSILIASYLYALCQALDLRAMQGEFMDGMVSIVAEEFDAAFPSMSPRDSAGLKIKLFHSFRESFESTSTMDATDRMVKIAALSTSTLVDHFTRPEAVNDASAVTCVMSIPQFRSKAADRLTTLMDNLRREYLSGARGPAPASSHLNKTRPMYEFIRLTLGIRMHGSENYHRFVNGLGSEDLTVGQNVSLIHEAIRDGKVQSVVVDMFSS</sequence>
<dbReference type="InterPro" id="IPR008948">
    <property type="entry name" value="L-Aspartase-like"/>
</dbReference>